<evidence type="ECO:0000313" key="2">
    <source>
        <dbReference type="EMBL" id="MBW4671332.1"/>
    </source>
</evidence>
<reference evidence="2" key="1">
    <citation type="submission" date="2021-05" db="EMBL/GenBank/DDBJ databases">
        <authorList>
            <person name="Pietrasiak N."/>
            <person name="Ward R."/>
            <person name="Stajich J.E."/>
            <person name="Kurbessoian T."/>
        </authorList>
    </citation>
    <scope>NUCLEOTIDE SEQUENCE</scope>
    <source>
        <strain evidence="2">GSE-NOS-MK-12-04C</strain>
    </source>
</reference>
<evidence type="ECO:0000313" key="3">
    <source>
        <dbReference type="Proteomes" id="UP000729701"/>
    </source>
</evidence>
<protein>
    <submittedName>
        <fullName evidence="2">Uncharacterized protein</fullName>
    </submittedName>
</protein>
<evidence type="ECO:0000256" key="1">
    <source>
        <dbReference type="SAM" id="MobiDB-lite"/>
    </source>
</evidence>
<name>A0A951QUU1_9CYAN</name>
<organism evidence="2 3">
    <name type="scientific">Cyanomargarita calcarea GSE-NOS-MK-12-04C</name>
    <dbReference type="NCBI Taxonomy" id="2839659"/>
    <lineage>
        <taxon>Bacteria</taxon>
        <taxon>Bacillati</taxon>
        <taxon>Cyanobacteriota</taxon>
        <taxon>Cyanophyceae</taxon>
        <taxon>Nostocales</taxon>
        <taxon>Cyanomargaritaceae</taxon>
        <taxon>Cyanomargarita</taxon>
    </lineage>
</organism>
<dbReference type="AlphaFoldDB" id="A0A951QUU1"/>
<sequence>MSNEKISNCVRSHFQNPKSGRTPPNLQKAIAFPNPKNSARISKTAKTIERLTFKTVATRDCYRTISDHLYP</sequence>
<feature type="region of interest" description="Disordered" evidence="1">
    <location>
        <begin position="1"/>
        <end position="25"/>
    </location>
</feature>
<comment type="caution">
    <text evidence="2">The sequence shown here is derived from an EMBL/GenBank/DDBJ whole genome shotgun (WGS) entry which is preliminary data.</text>
</comment>
<dbReference type="Proteomes" id="UP000729701">
    <property type="component" value="Unassembled WGS sequence"/>
</dbReference>
<dbReference type="EMBL" id="JAHHGZ010000043">
    <property type="protein sequence ID" value="MBW4671332.1"/>
    <property type="molecule type" value="Genomic_DNA"/>
</dbReference>
<proteinExistence type="predicted"/>
<accession>A0A951QUU1</accession>
<reference evidence="2" key="2">
    <citation type="journal article" date="2022" name="Microbiol. Resour. Announc.">
        <title>Metagenome Sequencing to Explore Phylogenomics of Terrestrial Cyanobacteria.</title>
        <authorList>
            <person name="Ward R.D."/>
            <person name="Stajich J.E."/>
            <person name="Johansen J.R."/>
            <person name="Huntemann M."/>
            <person name="Clum A."/>
            <person name="Foster B."/>
            <person name="Foster B."/>
            <person name="Roux S."/>
            <person name="Palaniappan K."/>
            <person name="Varghese N."/>
            <person name="Mukherjee S."/>
            <person name="Reddy T.B.K."/>
            <person name="Daum C."/>
            <person name="Copeland A."/>
            <person name="Chen I.A."/>
            <person name="Ivanova N.N."/>
            <person name="Kyrpides N.C."/>
            <person name="Shapiro N."/>
            <person name="Eloe-Fadrosh E.A."/>
            <person name="Pietrasiak N."/>
        </authorList>
    </citation>
    <scope>NUCLEOTIDE SEQUENCE</scope>
    <source>
        <strain evidence="2">GSE-NOS-MK-12-04C</strain>
    </source>
</reference>
<gene>
    <name evidence="2" type="ORF">KME60_28900</name>
</gene>